<feature type="domain" description="PNPLA" evidence="6">
    <location>
        <begin position="12"/>
        <end position="171"/>
    </location>
</feature>
<organism evidence="7 8">
    <name type="scientific">Solimonas marina</name>
    <dbReference type="NCBI Taxonomy" id="2714601"/>
    <lineage>
        <taxon>Bacteria</taxon>
        <taxon>Pseudomonadati</taxon>
        <taxon>Pseudomonadota</taxon>
        <taxon>Gammaproteobacteria</taxon>
        <taxon>Nevskiales</taxon>
        <taxon>Nevskiaceae</taxon>
        <taxon>Solimonas</taxon>
    </lineage>
</organism>
<dbReference type="NCBIfam" id="NF007623">
    <property type="entry name" value="PRK10279.1"/>
    <property type="match status" value="1"/>
</dbReference>
<evidence type="ECO:0000313" key="7">
    <source>
        <dbReference type="EMBL" id="NKF23682.1"/>
    </source>
</evidence>
<feature type="short sequence motif" description="DGA/G" evidence="4">
    <location>
        <begin position="158"/>
        <end position="160"/>
    </location>
</feature>
<evidence type="ECO:0000256" key="5">
    <source>
        <dbReference type="SAM" id="MobiDB-lite"/>
    </source>
</evidence>
<keyword evidence="8" id="KW-1185">Reference proteome</keyword>
<accession>A0A969WB17</accession>
<dbReference type="Proteomes" id="UP000653472">
    <property type="component" value="Unassembled WGS sequence"/>
</dbReference>
<dbReference type="GO" id="GO:0016042">
    <property type="term" value="P:lipid catabolic process"/>
    <property type="evidence" value="ECO:0007669"/>
    <property type="project" value="UniProtKB-UniRule"/>
</dbReference>
<keyword evidence="1 4" id="KW-0378">Hydrolase</keyword>
<protein>
    <submittedName>
        <fullName evidence="7">Patatin-like phospholipase RssA</fullName>
    </submittedName>
</protein>
<comment type="caution">
    <text evidence="7">The sequence shown here is derived from an EMBL/GenBank/DDBJ whole genome shotgun (WGS) entry which is preliminary data.</text>
</comment>
<sequence>MKADHKSPVIGLALGSGSARGWSHIGIILELEAMGIHPQVVAGTSVGALVGGVYVSGQLEEFADWVSKLTVRDVVGLMDFTFSGGFVKGERLFGFFNEHHRNPNIEELEQKFVSVATEMQTGREIWITKGPVWAASRASCAIPGLFTPVKHEERWMLDGGLVNPVPVSACRALGADIVIAVNLNAQLVGSHMSTASRDEVQREAAADASRDARNKSFWQKVVDYLQSSNTDTPSFFDAVASSVNIMQDRLTRSRMAGDPPEITLIPHLDDFALMDFHRAGEAIEEGRRLVRQHEIEIRRWTGVSSPAELPPPGEAILESPPEPDGDVQPAPG</sequence>
<dbReference type="PANTHER" id="PTHR14226:SF76">
    <property type="entry name" value="NTE FAMILY PROTEIN RSSA"/>
    <property type="match status" value="1"/>
</dbReference>
<dbReference type="Pfam" id="PF01734">
    <property type="entry name" value="Patatin"/>
    <property type="match status" value="1"/>
</dbReference>
<dbReference type="EMBL" id="JAAVXB010000009">
    <property type="protein sequence ID" value="NKF23682.1"/>
    <property type="molecule type" value="Genomic_DNA"/>
</dbReference>
<dbReference type="InterPro" id="IPR050301">
    <property type="entry name" value="NTE"/>
</dbReference>
<feature type="active site" description="Nucleophile" evidence="4">
    <location>
        <position position="45"/>
    </location>
</feature>
<reference evidence="7" key="1">
    <citation type="submission" date="2020-03" db="EMBL/GenBank/DDBJ databases">
        <title>Solimonas marina sp. nov., isolated from deep seawater of the Pacific Ocean.</title>
        <authorList>
            <person name="Liu X."/>
            <person name="Lai Q."/>
            <person name="Sun F."/>
            <person name="Gai Y."/>
            <person name="Li G."/>
            <person name="Shao Z."/>
        </authorList>
    </citation>
    <scope>NUCLEOTIDE SEQUENCE</scope>
    <source>
        <strain evidence="7">C16B3</strain>
    </source>
</reference>
<feature type="short sequence motif" description="GXSXG" evidence="4">
    <location>
        <begin position="43"/>
        <end position="47"/>
    </location>
</feature>
<gene>
    <name evidence="7" type="primary">rssA</name>
    <name evidence="7" type="ORF">G7Y82_15295</name>
</gene>
<evidence type="ECO:0000313" key="8">
    <source>
        <dbReference type="Proteomes" id="UP000653472"/>
    </source>
</evidence>
<dbReference type="SUPFAM" id="SSF52151">
    <property type="entry name" value="FabD/lysophospholipase-like"/>
    <property type="match status" value="1"/>
</dbReference>
<comment type="caution">
    <text evidence="4">Lacks conserved residue(s) required for the propagation of feature annotation.</text>
</comment>
<evidence type="ECO:0000256" key="3">
    <source>
        <dbReference type="ARBA" id="ARBA00023098"/>
    </source>
</evidence>
<evidence type="ECO:0000259" key="6">
    <source>
        <dbReference type="PROSITE" id="PS51635"/>
    </source>
</evidence>
<proteinExistence type="predicted"/>
<keyword evidence="3 4" id="KW-0443">Lipid metabolism</keyword>
<keyword evidence="2 4" id="KW-0442">Lipid degradation</keyword>
<dbReference type="RefSeq" id="WP_168149008.1">
    <property type="nucleotide sequence ID" value="NZ_JAAVXB010000009.1"/>
</dbReference>
<dbReference type="Gene3D" id="3.40.1090.10">
    <property type="entry name" value="Cytosolic phospholipase A2 catalytic domain"/>
    <property type="match status" value="2"/>
</dbReference>
<feature type="active site" description="Proton acceptor" evidence="4">
    <location>
        <position position="158"/>
    </location>
</feature>
<evidence type="ECO:0000256" key="1">
    <source>
        <dbReference type="ARBA" id="ARBA00022801"/>
    </source>
</evidence>
<evidence type="ECO:0000256" key="2">
    <source>
        <dbReference type="ARBA" id="ARBA00022963"/>
    </source>
</evidence>
<evidence type="ECO:0000256" key="4">
    <source>
        <dbReference type="PROSITE-ProRule" id="PRU01161"/>
    </source>
</evidence>
<name>A0A969WB17_9GAMM</name>
<dbReference type="InterPro" id="IPR002641">
    <property type="entry name" value="PNPLA_dom"/>
</dbReference>
<feature type="region of interest" description="Disordered" evidence="5">
    <location>
        <begin position="302"/>
        <end position="332"/>
    </location>
</feature>
<dbReference type="AlphaFoldDB" id="A0A969WB17"/>
<dbReference type="PROSITE" id="PS51635">
    <property type="entry name" value="PNPLA"/>
    <property type="match status" value="1"/>
</dbReference>
<dbReference type="PANTHER" id="PTHR14226">
    <property type="entry name" value="NEUROPATHY TARGET ESTERASE/SWISS CHEESE D.MELANOGASTER"/>
    <property type="match status" value="1"/>
</dbReference>
<dbReference type="InterPro" id="IPR016035">
    <property type="entry name" value="Acyl_Trfase/lysoPLipase"/>
</dbReference>
<dbReference type="GO" id="GO:0016787">
    <property type="term" value="F:hydrolase activity"/>
    <property type="evidence" value="ECO:0007669"/>
    <property type="project" value="UniProtKB-UniRule"/>
</dbReference>